<dbReference type="PANTHER" id="PTHR12137">
    <property type="entry name" value="CARBOHYDRATE SULFOTRANSFERASE"/>
    <property type="match status" value="1"/>
</dbReference>
<evidence type="ECO:0000256" key="3">
    <source>
        <dbReference type="ARBA" id="ARBA00022692"/>
    </source>
</evidence>
<evidence type="ECO:0000256" key="2">
    <source>
        <dbReference type="ARBA" id="ARBA00022679"/>
    </source>
</evidence>
<dbReference type="PANTHER" id="PTHR12137:SF54">
    <property type="entry name" value="CARBOHYDRATE SULFOTRANSFERASE"/>
    <property type="match status" value="1"/>
</dbReference>
<sequence>MKKNWQFKRAVNIAFYKLRKLPRLARLFVRLTYLLRYCLRAGVAPTADNIGTVIICDELKAIHAGNPKVASSSVRSFFRTLPFSYQLETKLSYAEVLQTNAKLSDYYQFAFVRDPWSRVYSCWNDKISNNGKFADIFIITRYRGLYPDMPFAEFVHWLASEEGADQFSDRHWISQYRILNNNEGGLRFDSLGYMSSLTEDFAKIQSELGVESFSLPHSNQQQDENSFLNAYTDKLLAIVSERYQRDITIFGFKVPQL</sequence>
<keyword evidence="7" id="KW-0325">Glycoprotein</keyword>
<proteinExistence type="predicted"/>
<dbReference type="GO" id="GO:0016051">
    <property type="term" value="P:carbohydrate biosynthetic process"/>
    <property type="evidence" value="ECO:0007669"/>
    <property type="project" value="InterPro"/>
</dbReference>
<gene>
    <name evidence="8" type="ORF">RM544_16065</name>
</gene>
<keyword evidence="9" id="KW-1185">Reference proteome</keyword>
<comment type="caution">
    <text evidence="8">The sequence shown here is derived from an EMBL/GenBank/DDBJ whole genome shotgun (WGS) entry which is preliminary data.</text>
</comment>
<organism evidence="8 9">
    <name type="scientific">Brumicola blandensis</name>
    <dbReference type="NCBI Taxonomy" id="3075611"/>
    <lineage>
        <taxon>Bacteria</taxon>
        <taxon>Pseudomonadati</taxon>
        <taxon>Pseudomonadota</taxon>
        <taxon>Gammaproteobacteria</taxon>
        <taxon>Alteromonadales</taxon>
        <taxon>Alteromonadaceae</taxon>
        <taxon>Brumicola</taxon>
    </lineage>
</organism>
<evidence type="ECO:0000256" key="6">
    <source>
        <dbReference type="ARBA" id="ARBA00023136"/>
    </source>
</evidence>
<dbReference type="Proteomes" id="UP001249020">
    <property type="component" value="Unassembled WGS sequence"/>
</dbReference>
<dbReference type="EMBL" id="JAVRIE010000007">
    <property type="protein sequence ID" value="MDT0584064.1"/>
    <property type="molecule type" value="Genomic_DNA"/>
</dbReference>
<name>A0AAW8R4U5_9ALTE</name>
<evidence type="ECO:0000256" key="1">
    <source>
        <dbReference type="ARBA" id="ARBA00004323"/>
    </source>
</evidence>
<keyword evidence="3" id="KW-0812">Transmembrane</keyword>
<keyword evidence="5" id="KW-0333">Golgi apparatus</keyword>
<protein>
    <submittedName>
        <fullName evidence="8">Sulfotransferase family 2 domain-containing protein</fullName>
    </submittedName>
</protein>
<reference evidence="8 9" key="1">
    <citation type="submission" date="2023-09" db="EMBL/GenBank/DDBJ databases">
        <authorList>
            <person name="Rey-Velasco X."/>
        </authorList>
    </citation>
    <scope>NUCLEOTIDE SEQUENCE [LARGE SCALE GENOMIC DNA]</scope>
    <source>
        <strain evidence="8 9">W409</strain>
    </source>
</reference>
<dbReference type="AlphaFoldDB" id="A0AAW8R4U5"/>
<dbReference type="GO" id="GO:0008146">
    <property type="term" value="F:sulfotransferase activity"/>
    <property type="evidence" value="ECO:0007669"/>
    <property type="project" value="InterPro"/>
</dbReference>
<evidence type="ECO:0000256" key="5">
    <source>
        <dbReference type="ARBA" id="ARBA00023034"/>
    </source>
</evidence>
<evidence type="ECO:0000256" key="4">
    <source>
        <dbReference type="ARBA" id="ARBA00022989"/>
    </source>
</evidence>
<dbReference type="RefSeq" id="WP_311362831.1">
    <property type="nucleotide sequence ID" value="NZ_JAVRIE010000007.1"/>
</dbReference>
<evidence type="ECO:0000313" key="9">
    <source>
        <dbReference type="Proteomes" id="UP001249020"/>
    </source>
</evidence>
<dbReference type="Pfam" id="PF03567">
    <property type="entry name" value="Sulfotransfer_2"/>
    <property type="match status" value="1"/>
</dbReference>
<keyword evidence="2" id="KW-0808">Transferase</keyword>
<evidence type="ECO:0000256" key="7">
    <source>
        <dbReference type="ARBA" id="ARBA00023180"/>
    </source>
</evidence>
<dbReference type="InterPro" id="IPR005331">
    <property type="entry name" value="Sulfotransferase"/>
</dbReference>
<accession>A0AAW8R4U5</accession>
<keyword evidence="4" id="KW-1133">Transmembrane helix</keyword>
<dbReference type="InterPro" id="IPR018011">
    <property type="entry name" value="Carb_sulfotrans_8-10"/>
</dbReference>
<evidence type="ECO:0000313" key="8">
    <source>
        <dbReference type="EMBL" id="MDT0584064.1"/>
    </source>
</evidence>
<dbReference type="GO" id="GO:0016020">
    <property type="term" value="C:membrane"/>
    <property type="evidence" value="ECO:0007669"/>
    <property type="project" value="InterPro"/>
</dbReference>
<keyword evidence="6" id="KW-0472">Membrane</keyword>
<comment type="subcellular location">
    <subcellularLocation>
        <location evidence="1">Golgi apparatus membrane</location>
        <topology evidence="1">Single-pass type II membrane protein</topology>
    </subcellularLocation>
</comment>